<name>A0A9P0H0D9_NEZVI</name>
<dbReference type="EMBL" id="OV725078">
    <property type="protein sequence ID" value="CAH1394349.1"/>
    <property type="molecule type" value="Genomic_DNA"/>
</dbReference>
<proteinExistence type="inferred from homology"/>
<dbReference type="CDD" id="cd21115">
    <property type="entry name" value="legumain_C"/>
    <property type="match status" value="1"/>
</dbReference>
<dbReference type="PRINTS" id="PR00776">
    <property type="entry name" value="HEMOGLOBNASE"/>
</dbReference>
<comment type="similarity">
    <text evidence="2">Belongs to the peptidase C13 family.</text>
</comment>
<keyword evidence="6" id="KW-0378">Hydrolase</keyword>
<dbReference type="Gene3D" id="1.10.132.130">
    <property type="match status" value="1"/>
</dbReference>
<evidence type="ECO:0000256" key="7">
    <source>
        <dbReference type="ARBA" id="ARBA00022807"/>
    </source>
</evidence>
<evidence type="ECO:0000256" key="1">
    <source>
        <dbReference type="ARBA" id="ARBA00000810"/>
    </source>
</evidence>
<sequence length="455" mass="51989">IRYYIHLVSSGGRTHEMYQLKGCVLLLFVGAIAGDGSETFFTKRVWAILVAGSNEWFNYRHQADVCHAYQTLVSHGVPKERIITLMYDDIAFNTLNPHQGQIFNEPNGTNVYEGVVIDYKGKDVSVDTFRHVLLGEKEALANIGSGRVLSSGETDHVLINFVDHGGTGMLNFPSSNLYADDLKNILKNMKDKKMFDILVMYIEACNSGSMFDNIIGGTDGVLVSTAAAPDESSYAWYCENELETCLGDLYSITWIERLNKMISSESLFEQFDAIRTSVLQKSHANLYGDYRVGFYELGLNFDVKDKNSLRVQNQYEMIEDGVDSRDVPLFIAQKKYQKVKNKGERKSQYEQIVENRHFADNLISKIMHLFTEGNLRLMRELENKILPINENVFDCYKSIVNSFQNNCFKLYEHTYFLKHTYKLSNICVKRLKPEKMIKAIESICKDVNKGDTIII</sequence>
<dbReference type="PANTHER" id="PTHR12000">
    <property type="entry name" value="HEMOGLOBINASE FAMILY MEMBER"/>
    <property type="match status" value="1"/>
</dbReference>
<feature type="active site" evidence="8">
    <location>
        <position position="164"/>
    </location>
</feature>
<evidence type="ECO:0000256" key="6">
    <source>
        <dbReference type="ARBA" id="ARBA00022801"/>
    </source>
</evidence>
<dbReference type="OrthoDB" id="192611at2759"/>
<dbReference type="GO" id="GO:0051603">
    <property type="term" value="P:proteolysis involved in protein catabolic process"/>
    <property type="evidence" value="ECO:0007669"/>
    <property type="project" value="TreeGrafter"/>
</dbReference>
<keyword evidence="4" id="KW-0645">Protease</keyword>
<evidence type="ECO:0000256" key="3">
    <source>
        <dbReference type="ARBA" id="ARBA00012628"/>
    </source>
</evidence>
<dbReference type="Proteomes" id="UP001152798">
    <property type="component" value="Chromosome 2"/>
</dbReference>
<evidence type="ECO:0000313" key="11">
    <source>
        <dbReference type="Proteomes" id="UP001152798"/>
    </source>
</evidence>
<dbReference type="InterPro" id="IPR048501">
    <property type="entry name" value="Legum_prodom"/>
</dbReference>
<dbReference type="Pfam" id="PF01650">
    <property type="entry name" value="Peptidase_C13"/>
    <property type="match status" value="1"/>
</dbReference>
<keyword evidence="5" id="KW-0732">Signal</keyword>
<evidence type="ECO:0000256" key="5">
    <source>
        <dbReference type="ARBA" id="ARBA00022729"/>
    </source>
</evidence>
<feature type="active site" description="Nucleophile" evidence="8">
    <location>
        <position position="205"/>
    </location>
</feature>
<evidence type="ECO:0000313" key="10">
    <source>
        <dbReference type="EMBL" id="CAH1394349.1"/>
    </source>
</evidence>
<keyword evidence="7" id="KW-0788">Thiol protease</keyword>
<dbReference type="GO" id="GO:0004197">
    <property type="term" value="F:cysteine-type endopeptidase activity"/>
    <property type="evidence" value="ECO:0007669"/>
    <property type="project" value="UniProtKB-EC"/>
</dbReference>
<dbReference type="AlphaFoldDB" id="A0A9P0H0D9"/>
<organism evidence="10 11">
    <name type="scientific">Nezara viridula</name>
    <name type="common">Southern green stink bug</name>
    <name type="synonym">Cimex viridulus</name>
    <dbReference type="NCBI Taxonomy" id="85310"/>
    <lineage>
        <taxon>Eukaryota</taxon>
        <taxon>Metazoa</taxon>
        <taxon>Ecdysozoa</taxon>
        <taxon>Arthropoda</taxon>
        <taxon>Hexapoda</taxon>
        <taxon>Insecta</taxon>
        <taxon>Pterygota</taxon>
        <taxon>Neoptera</taxon>
        <taxon>Paraneoptera</taxon>
        <taxon>Hemiptera</taxon>
        <taxon>Heteroptera</taxon>
        <taxon>Panheteroptera</taxon>
        <taxon>Pentatomomorpha</taxon>
        <taxon>Pentatomoidea</taxon>
        <taxon>Pentatomidae</taxon>
        <taxon>Pentatominae</taxon>
        <taxon>Nezara</taxon>
    </lineage>
</organism>
<evidence type="ECO:0000259" key="9">
    <source>
        <dbReference type="Pfam" id="PF20985"/>
    </source>
</evidence>
<evidence type="ECO:0000256" key="4">
    <source>
        <dbReference type="ARBA" id="ARBA00022670"/>
    </source>
</evidence>
<feature type="domain" description="Legumain prodomain" evidence="9">
    <location>
        <begin position="348"/>
        <end position="444"/>
    </location>
</feature>
<dbReference type="PANTHER" id="PTHR12000:SF42">
    <property type="entry name" value="LEGUMAIN"/>
    <property type="match status" value="1"/>
</dbReference>
<dbReference type="GO" id="GO:0006624">
    <property type="term" value="P:vacuolar protein processing"/>
    <property type="evidence" value="ECO:0007669"/>
    <property type="project" value="TreeGrafter"/>
</dbReference>
<dbReference type="InterPro" id="IPR001096">
    <property type="entry name" value="Peptidase_C13"/>
</dbReference>
<dbReference type="Gene3D" id="3.40.50.1460">
    <property type="match status" value="1"/>
</dbReference>
<reference evidence="10" key="1">
    <citation type="submission" date="2022-01" db="EMBL/GenBank/DDBJ databases">
        <authorList>
            <person name="King R."/>
        </authorList>
    </citation>
    <scope>NUCLEOTIDE SEQUENCE</scope>
</reference>
<gene>
    <name evidence="10" type="ORF">NEZAVI_LOCUS4870</name>
</gene>
<dbReference type="EC" id="3.4.22.34" evidence="3"/>
<evidence type="ECO:0000256" key="8">
    <source>
        <dbReference type="PIRSR" id="PIRSR019663-1"/>
    </source>
</evidence>
<evidence type="ECO:0000256" key="2">
    <source>
        <dbReference type="ARBA" id="ARBA00009941"/>
    </source>
</evidence>
<dbReference type="InterPro" id="IPR046427">
    <property type="entry name" value="Legumain_prodom_sf"/>
</dbReference>
<comment type="catalytic activity">
    <reaction evidence="1">
        <text>Hydrolysis of proteins and small molecule substrates at -Asn-|-Xaa- bonds.</text>
        <dbReference type="EC" id="3.4.22.34"/>
    </reaction>
</comment>
<protein>
    <recommendedName>
        <fullName evidence="3">legumain</fullName>
        <ecNumber evidence="3">3.4.22.34</ecNumber>
    </recommendedName>
</protein>
<accession>A0A9P0H0D9</accession>
<dbReference type="FunFam" id="3.40.50.1460:FF:000006">
    <property type="entry name" value="Legumain"/>
    <property type="match status" value="1"/>
</dbReference>
<dbReference type="GO" id="GO:0005773">
    <property type="term" value="C:vacuole"/>
    <property type="evidence" value="ECO:0007669"/>
    <property type="project" value="GOC"/>
</dbReference>
<feature type="non-terminal residue" evidence="10">
    <location>
        <position position="1"/>
    </location>
</feature>
<dbReference type="PIRSF" id="PIRSF019663">
    <property type="entry name" value="Legumain"/>
    <property type="match status" value="1"/>
</dbReference>
<dbReference type="Pfam" id="PF20985">
    <property type="entry name" value="Legum_prodom"/>
    <property type="match status" value="1"/>
</dbReference>
<keyword evidence="11" id="KW-1185">Reference proteome</keyword>